<reference evidence="1 2" key="1">
    <citation type="submission" date="2015-03" db="EMBL/GenBank/DDBJ databases">
        <authorList>
            <person name="Regsiter A."/>
            <person name="william w."/>
        </authorList>
    </citation>
    <scope>NUCLEOTIDE SEQUENCE [LARGE SCALE GENOMIC DNA]</scope>
    <source>
        <strain evidence="1 2">CB1</strain>
    </source>
</reference>
<proteinExistence type="predicted"/>
<dbReference type="EMBL" id="CTRI01000002">
    <property type="protein sequence ID" value="CQR27278.1"/>
    <property type="molecule type" value="Genomic_DNA"/>
</dbReference>
<protein>
    <submittedName>
        <fullName evidence="1">Uncharacterized protein</fullName>
    </submittedName>
</protein>
<sequence>MTHKKTPGRPEFSHAPWGSDAQRLVWGALKETWGGSSFP</sequence>
<organism evidence="1 2">
    <name type="scientific">Thiomonas arsenitoxydans (strain DSM 22701 / CIP 110005 / 3As)</name>
    <dbReference type="NCBI Taxonomy" id="426114"/>
    <lineage>
        <taxon>Bacteria</taxon>
        <taxon>Pseudomonadati</taxon>
        <taxon>Pseudomonadota</taxon>
        <taxon>Betaproteobacteria</taxon>
        <taxon>Burkholderiales</taxon>
        <taxon>Thiomonas</taxon>
    </lineage>
</organism>
<keyword evidence="2" id="KW-1185">Reference proteome</keyword>
<gene>
    <name evidence="1" type="ORF">THICB1_100556</name>
</gene>
<evidence type="ECO:0000313" key="2">
    <source>
        <dbReference type="Proteomes" id="UP000078599"/>
    </source>
</evidence>
<evidence type="ECO:0000313" key="1">
    <source>
        <dbReference type="EMBL" id="CQR27278.1"/>
    </source>
</evidence>
<name>A0ABP1Z1Z8_THIA3</name>
<comment type="caution">
    <text evidence="1">The sequence shown here is derived from an EMBL/GenBank/DDBJ whole genome shotgun (WGS) entry which is preliminary data.</text>
</comment>
<dbReference type="Proteomes" id="UP000078599">
    <property type="component" value="Unassembled WGS sequence"/>
</dbReference>
<accession>A0ABP1Z1Z8</accession>